<comment type="catalytic activity">
    <reaction evidence="1">
        <text>ATP-dependent breakage, passage and rejoining of double-stranded DNA.</text>
        <dbReference type="EC" id="5.6.2.2"/>
    </reaction>
</comment>
<accession>A0A9D1S6B5</accession>
<dbReference type="GO" id="GO:0005524">
    <property type="term" value="F:ATP binding"/>
    <property type="evidence" value="ECO:0007669"/>
    <property type="project" value="InterPro"/>
</dbReference>
<dbReference type="PRINTS" id="PR01159">
    <property type="entry name" value="DNAGYRASEB"/>
</dbReference>
<proteinExistence type="predicted"/>
<reference evidence="8" key="2">
    <citation type="journal article" date="2021" name="PeerJ">
        <title>Extensive microbial diversity within the chicken gut microbiome revealed by metagenomics and culture.</title>
        <authorList>
            <person name="Gilroy R."/>
            <person name="Ravi A."/>
            <person name="Getino M."/>
            <person name="Pursley I."/>
            <person name="Horton D.L."/>
            <person name="Alikhan N.F."/>
            <person name="Baker D."/>
            <person name="Gharbi K."/>
            <person name="Hall N."/>
            <person name="Watson M."/>
            <person name="Adriaenssens E.M."/>
            <person name="Foster-Nyarko E."/>
            <person name="Jarju S."/>
            <person name="Secka A."/>
            <person name="Antonio M."/>
            <person name="Oren A."/>
            <person name="Chaudhuri R.R."/>
            <person name="La Ragione R."/>
            <person name="Hildebrand F."/>
            <person name="Pallen M.J."/>
        </authorList>
    </citation>
    <scope>NUCLEOTIDE SEQUENCE</scope>
    <source>
        <strain evidence="8">ChiSjej4B22-9803</strain>
    </source>
</reference>
<evidence type="ECO:0000256" key="6">
    <source>
        <dbReference type="ARBA" id="ARBA00023235"/>
    </source>
</evidence>
<feature type="domain" description="Toprim" evidence="7">
    <location>
        <begin position="434"/>
        <end position="557"/>
    </location>
</feature>
<dbReference type="SUPFAM" id="SSF55874">
    <property type="entry name" value="ATPase domain of HSP90 chaperone/DNA topoisomerase II/histidine kinase"/>
    <property type="match status" value="1"/>
</dbReference>
<protein>
    <recommendedName>
        <fullName evidence="2">DNA topoisomerase (ATP-hydrolyzing)</fullName>
        <ecNumber evidence="2">5.6.2.2</ecNumber>
    </recommendedName>
</protein>
<dbReference type="InterPro" id="IPR013759">
    <property type="entry name" value="Topo_IIA_B_C"/>
</dbReference>
<dbReference type="EC" id="5.6.2.2" evidence="2"/>
<dbReference type="CDD" id="cd01030">
    <property type="entry name" value="TOPRIM_TopoIIA_like"/>
    <property type="match status" value="1"/>
</dbReference>
<dbReference type="InterPro" id="IPR014721">
    <property type="entry name" value="Ribsml_uS5_D2-typ_fold_subgr"/>
</dbReference>
<evidence type="ECO:0000313" key="9">
    <source>
        <dbReference type="Proteomes" id="UP000824111"/>
    </source>
</evidence>
<comment type="caution">
    <text evidence="8">The sequence shown here is derived from an EMBL/GenBank/DDBJ whole genome shotgun (WGS) entry which is preliminary data.</text>
</comment>
<evidence type="ECO:0000256" key="3">
    <source>
        <dbReference type="ARBA" id="ARBA00022723"/>
    </source>
</evidence>
<dbReference type="PANTHER" id="PTHR45866">
    <property type="entry name" value="DNA GYRASE/TOPOISOMERASE SUBUNIT B"/>
    <property type="match status" value="1"/>
</dbReference>
<dbReference type="PRINTS" id="PR00418">
    <property type="entry name" value="TPI2FAMILY"/>
</dbReference>
<dbReference type="AlphaFoldDB" id="A0A9D1S6B5"/>
<dbReference type="GO" id="GO:0046872">
    <property type="term" value="F:metal ion binding"/>
    <property type="evidence" value="ECO:0007669"/>
    <property type="project" value="UniProtKB-KW"/>
</dbReference>
<sequence>MAKKKEEYGNDSISSLKGADRVRKRPAVIFGSDGLEGCCHSFFEILSNSIDEAREGYGNVIEVTRFLDGSIEVQDHARGIPLDYNENEQRFNWELVYCELYAGGKYNNNDGGMYEYSLGLNGLGACATQYSSEYMDVTVVRDKTKYTLHFEKGENIGGLHKEPTRSVQTGTTQKWKPDREVFTDINIPLEFYQDTLEKQAMTNAGLKFVLYNETETGMELFEYYYENGIVDYLKEAVGDQGFTAVEVWETERKGRDREDKPMYRMKMQVAFCFSQTVSLLEYYHNSSWLEHGGSPDKAVKNAFVYAIDRYLKSSGKYNKNESKITFNDVADCLALVINSFSTQTSYENQTKKAINNKFIQEAMTEFLRHQLEVYFIENKADAEKISNQVLVNKRSRENAEKIRIDVKKKLTGSMDVTNRVEKFVDCRSKDVSQREIYIVEGDSALGSCKLARDASFQAIMPIRGKILNCLKADYAKIFKSDIILDLVRVLGCGIEIKSKHNKGFDTFDLDNLRWSKVIICTDADVDGFQIRTLVLTMIYRLMPTLIEAGKVYIAESPLYEISIIKTKRKGEKFFAYTDREKEEILQRLIAEGLSKEKDEYEIKRSKGLGENQPDMMSLTTMHPATRRLIRVTPENVERTAAMFDILLGDNIQSRKDYIAQYGNLYMELLDLS</sequence>
<dbReference type="Pfam" id="PF00204">
    <property type="entry name" value="DNA_gyraseB"/>
    <property type="match status" value="1"/>
</dbReference>
<keyword evidence="5" id="KW-0238">DNA-binding</keyword>
<keyword evidence="6" id="KW-0413">Isomerase</keyword>
<name>A0A9D1S6B5_9FIRM</name>
<dbReference type="InterPro" id="IPR001241">
    <property type="entry name" value="Topo_IIA"/>
</dbReference>
<dbReference type="Proteomes" id="UP000824111">
    <property type="component" value="Unassembled WGS sequence"/>
</dbReference>
<organism evidence="8 9">
    <name type="scientific">Candidatus Avimonoglobus intestinipullorum</name>
    <dbReference type="NCBI Taxonomy" id="2840699"/>
    <lineage>
        <taxon>Bacteria</taxon>
        <taxon>Bacillati</taxon>
        <taxon>Bacillota</taxon>
        <taxon>Clostridia</taxon>
        <taxon>Eubacteriales</taxon>
        <taxon>Candidatus Avimonoglobus</taxon>
    </lineage>
</organism>
<dbReference type="Gene3D" id="3.30.230.10">
    <property type="match status" value="1"/>
</dbReference>
<dbReference type="InterPro" id="IPR036890">
    <property type="entry name" value="HATPase_C_sf"/>
</dbReference>
<dbReference type="PANTHER" id="PTHR45866:SF4">
    <property type="entry name" value="DNA TOPOISOMERASE 4 SUBUNIT B"/>
    <property type="match status" value="1"/>
</dbReference>
<dbReference type="SUPFAM" id="SSF54211">
    <property type="entry name" value="Ribosomal protein S5 domain 2-like"/>
    <property type="match status" value="1"/>
</dbReference>
<dbReference type="SUPFAM" id="SSF56719">
    <property type="entry name" value="Type II DNA topoisomerase"/>
    <property type="match status" value="1"/>
</dbReference>
<evidence type="ECO:0000256" key="5">
    <source>
        <dbReference type="ARBA" id="ARBA00023125"/>
    </source>
</evidence>
<evidence type="ECO:0000313" key="8">
    <source>
        <dbReference type="EMBL" id="HIU48874.1"/>
    </source>
</evidence>
<keyword evidence="4" id="KW-0460">Magnesium</keyword>
<dbReference type="Pfam" id="PF01751">
    <property type="entry name" value="Toprim"/>
    <property type="match status" value="1"/>
</dbReference>
<dbReference type="GO" id="GO:0006265">
    <property type="term" value="P:DNA topological change"/>
    <property type="evidence" value="ECO:0007669"/>
    <property type="project" value="InterPro"/>
</dbReference>
<dbReference type="Pfam" id="PF00986">
    <property type="entry name" value="DNA_gyraseB_C"/>
    <property type="match status" value="1"/>
</dbReference>
<dbReference type="EMBL" id="DVND01000152">
    <property type="protein sequence ID" value="HIU48874.1"/>
    <property type="molecule type" value="Genomic_DNA"/>
</dbReference>
<evidence type="ECO:0000256" key="1">
    <source>
        <dbReference type="ARBA" id="ARBA00000185"/>
    </source>
</evidence>
<evidence type="ECO:0000259" key="7">
    <source>
        <dbReference type="PROSITE" id="PS50880"/>
    </source>
</evidence>
<keyword evidence="3" id="KW-0479">Metal-binding</keyword>
<reference evidence="8" key="1">
    <citation type="submission" date="2020-10" db="EMBL/GenBank/DDBJ databases">
        <authorList>
            <person name="Gilroy R."/>
        </authorList>
    </citation>
    <scope>NUCLEOTIDE SEQUENCE</scope>
    <source>
        <strain evidence="8">ChiSjej4B22-9803</strain>
    </source>
</reference>
<dbReference type="Gene3D" id="3.30.565.10">
    <property type="entry name" value="Histidine kinase-like ATPase, C-terminal domain"/>
    <property type="match status" value="1"/>
</dbReference>
<evidence type="ECO:0000256" key="4">
    <source>
        <dbReference type="ARBA" id="ARBA00022842"/>
    </source>
</evidence>
<evidence type="ECO:0000256" key="2">
    <source>
        <dbReference type="ARBA" id="ARBA00012895"/>
    </source>
</evidence>
<dbReference type="PROSITE" id="PS00177">
    <property type="entry name" value="TOPOISOMERASE_II"/>
    <property type="match status" value="1"/>
</dbReference>
<dbReference type="InterPro" id="IPR013760">
    <property type="entry name" value="Topo_IIA-like_dom_sf"/>
</dbReference>
<dbReference type="InterPro" id="IPR002288">
    <property type="entry name" value="DNA_gyrase_B_C"/>
</dbReference>
<dbReference type="GO" id="GO:0003677">
    <property type="term" value="F:DNA binding"/>
    <property type="evidence" value="ECO:0007669"/>
    <property type="project" value="UniProtKB-KW"/>
</dbReference>
<dbReference type="PROSITE" id="PS50880">
    <property type="entry name" value="TOPRIM"/>
    <property type="match status" value="1"/>
</dbReference>
<dbReference type="Gene3D" id="3.40.50.670">
    <property type="match status" value="1"/>
</dbReference>
<dbReference type="SMART" id="SM00433">
    <property type="entry name" value="TOP2c"/>
    <property type="match status" value="1"/>
</dbReference>
<dbReference type="InterPro" id="IPR020568">
    <property type="entry name" value="Ribosomal_Su5_D2-typ_SF"/>
</dbReference>
<gene>
    <name evidence="8" type="ORF">IAB04_05875</name>
</gene>
<dbReference type="InterPro" id="IPR000565">
    <property type="entry name" value="Topo_IIA_B"/>
</dbReference>
<dbReference type="InterPro" id="IPR013506">
    <property type="entry name" value="Topo_IIA_bsu_dom2"/>
</dbReference>
<dbReference type="InterPro" id="IPR018522">
    <property type="entry name" value="TopoIIA_CS"/>
</dbReference>
<dbReference type="GO" id="GO:0034335">
    <property type="term" value="F:DNA negative supercoiling activity"/>
    <property type="evidence" value="ECO:0007669"/>
    <property type="project" value="UniProtKB-ARBA"/>
</dbReference>
<dbReference type="InterPro" id="IPR006171">
    <property type="entry name" value="TOPRIM_dom"/>
</dbReference>